<sequence>MVQKSKLLAQTGEIILLNAENMLPKYFVIYKYLESKDCSLMQPQKEFCMQIVCIQMFANYFYSVYLVSLSGALKATDRREQQAHLKYVNSYIIEGYKALWGYNKQGRSMWGKFIKNYQLVKENDVFDNDIETITNRLKEYAESSITDKDERDLTMHYQIDKGGNPRELLKLEEITIEKEVNRYEQFGIIFRMMGNCITEILDYYLVKKKRNELMKLHPILPPLFSIDQYVWESKLAEMNVAMTRNIASQSKTFGDCKEQLLKWPNILKKIQAEYKIDLSDCYDILPTSEAMLAITYMSLDLCSTLKLYFNSSLPLERAIALSRMNIICYSIIDRVYGYTSRIGSYWERYLTKPYGEDDLPNVLLEIRDVMETCIKTNLYSNEKRLAFVHLKEENFISAIKMLYTQNPLKEIENSIAIVKVLPEIQRAIKESLAQIDKNIKKCNAMKYHWVDGYIEKFAPYKDRPGMNTIYLSLLELKKGNVIEALDIVKKMATVN</sequence>
<organism evidence="1">
    <name type="scientific">Prevotella sp. GTC17262</name>
    <dbReference type="NCBI Taxonomy" id="3236797"/>
    <lineage>
        <taxon>Bacteria</taxon>
        <taxon>Pseudomonadati</taxon>
        <taxon>Bacteroidota</taxon>
        <taxon>Bacteroidia</taxon>
        <taxon>Bacteroidales</taxon>
        <taxon>Prevotellaceae</taxon>
        <taxon>Prevotella</taxon>
    </lineage>
</organism>
<reference evidence="1" key="1">
    <citation type="submission" date="2024-07" db="EMBL/GenBank/DDBJ databases">
        <title>Complete genome sequence of Prevotella sp. YM-2024 GTC17262.</title>
        <authorList>
            <person name="Hayashi M."/>
            <person name="Muto Y."/>
            <person name="Tanaka K."/>
            <person name="Niwa H."/>
        </authorList>
    </citation>
    <scope>NUCLEOTIDE SEQUENCE</scope>
    <source>
        <strain evidence="1">GTC17262</strain>
    </source>
</reference>
<protein>
    <submittedName>
        <fullName evidence="1">Uncharacterized protein</fullName>
    </submittedName>
</protein>
<dbReference type="EMBL" id="AP035789">
    <property type="protein sequence ID" value="BFO81057.1"/>
    <property type="molecule type" value="Genomic_DNA"/>
</dbReference>
<proteinExistence type="predicted"/>
<accession>A0AB33JNN5</accession>
<gene>
    <name evidence="1" type="ORF">GTC17262_12480</name>
</gene>
<name>A0AB33JNN5_9BACT</name>
<dbReference type="AlphaFoldDB" id="A0AB33JNN5"/>
<evidence type="ECO:0000313" key="1">
    <source>
        <dbReference type="EMBL" id="BFO81057.1"/>
    </source>
</evidence>